<keyword evidence="17" id="KW-1133">Transmembrane helix</keyword>
<dbReference type="Gene3D" id="3.10.20.90">
    <property type="entry name" value="Phosphatidylinositol 3-kinase Catalytic Subunit, Chain A, domain 1"/>
    <property type="match status" value="2"/>
</dbReference>
<dbReference type="Gene3D" id="1.10.10.820">
    <property type="match status" value="1"/>
</dbReference>
<organism evidence="22 23">
    <name type="scientific">Caenorhabditis briggsae</name>
    <dbReference type="NCBI Taxonomy" id="6238"/>
    <lineage>
        <taxon>Eukaryota</taxon>
        <taxon>Metazoa</taxon>
        <taxon>Ecdysozoa</taxon>
        <taxon>Nematoda</taxon>
        <taxon>Chromadorea</taxon>
        <taxon>Rhabditida</taxon>
        <taxon>Rhabditina</taxon>
        <taxon>Rhabditomorpha</taxon>
        <taxon>Rhabditoidea</taxon>
        <taxon>Rhabditidae</taxon>
        <taxon>Peloderinae</taxon>
        <taxon>Caenorhabditis</taxon>
    </lineage>
</organism>
<dbReference type="PROSITE" id="PS50002">
    <property type="entry name" value="SH3"/>
    <property type="match status" value="1"/>
</dbReference>
<evidence type="ECO:0000256" key="6">
    <source>
        <dbReference type="ARBA" id="ARBA00022741"/>
    </source>
</evidence>
<feature type="region of interest" description="Disordered" evidence="16">
    <location>
        <begin position="920"/>
        <end position="958"/>
    </location>
</feature>
<accession>A0AAE9FBS1</accession>
<keyword evidence="8" id="KW-0175">Coiled coil</keyword>
<dbReference type="SMART" id="SM00242">
    <property type="entry name" value="MYSc"/>
    <property type="match status" value="1"/>
</dbReference>
<evidence type="ECO:0000259" key="21">
    <source>
        <dbReference type="PROSITE" id="PS51456"/>
    </source>
</evidence>
<feature type="domain" description="FERM" evidence="19">
    <location>
        <begin position="1233"/>
        <end position="1544"/>
    </location>
</feature>
<dbReference type="CDD" id="cd14473">
    <property type="entry name" value="FERM_B-lobe"/>
    <property type="match status" value="2"/>
</dbReference>
<evidence type="ECO:0000256" key="3">
    <source>
        <dbReference type="ARBA" id="ARBA00022443"/>
    </source>
</evidence>
<dbReference type="Pfam" id="PF21998">
    <property type="entry name" value="FERM_C1_MyoVII"/>
    <property type="match status" value="1"/>
</dbReference>
<feature type="transmembrane region" description="Helical" evidence="17">
    <location>
        <begin position="139"/>
        <end position="162"/>
    </location>
</feature>
<dbReference type="GO" id="GO:0005737">
    <property type="term" value="C:cytoplasm"/>
    <property type="evidence" value="ECO:0007669"/>
    <property type="project" value="UniProtKB-SubCell"/>
</dbReference>
<evidence type="ECO:0000256" key="1">
    <source>
        <dbReference type="ARBA" id="ARBA00004496"/>
    </source>
</evidence>
<evidence type="ECO:0000256" key="13">
    <source>
        <dbReference type="ARBA" id="ARBA00074941"/>
    </source>
</evidence>
<dbReference type="PROSITE" id="PS50096">
    <property type="entry name" value="IQ"/>
    <property type="match status" value="3"/>
</dbReference>
<dbReference type="PRINTS" id="PR00193">
    <property type="entry name" value="MYOSINHEAVY"/>
</dbReference>
<evidence type="ECO:0000259" key="20">
    <source>
        <dbReference type="PROSITE" id="PS51016"/>
    </source>
</evidence>
<dbReference type="GO" id="GO:0005524">
    <property type="term" value="F:ATP binding"/>
    <property type="evidence" value="ECO:0007669"/>
    <property type="project" value="UniProtKB-UniRule"/>
</dbReference>
<dbReference type="SMART" id="SM00295">
    <property type="entry name" value="B41"/>
    <property type="match status" value="2"/>
</dbReference>
<dbReference type="InterPro" id="IPR029071">
    <property type="entry name" value="Ubiquitin-like_domsf"/>
</dbReference>
<dbReference type="Gene3D" id="1.20.5.190">
    <property type="match status" value="1"/>
</dbReference>
<dbReference type="Gene3D" id="2.30.30.40">
    <property type="entry name" value="SH3 Domains"/>
    <property type="match status" value="1"/>
</dbReference>
<keyword evidence="6 15" id="KW-0547">Nucleotide-binding</keyword>
<dbReference type="SMART" id="SM00139">
    <property type="entry name" value="MyTH4"/>
    <property type="match status" value="2"/>
</dbReference>
<dbReference type="SUPFAM" id="SSF52540">
    <property type="entry name" value="P-loop containing nucleoside triphosphate hydrolases"/>
    <property type="match status" value="1"/>
</dbReference>
<dbReference type="Gene3D" id="2.30.29.30">
    <property type="entry name" value="Pleckstrin-homology domain (PH domain)/Phosphotyrosine-binding domain (PTB)"/>
    <property type="match status" value="2"/>
</dbReference>
<evidence type="ECO:0000256" key="15">
    <source>
        <dbReference type="PROSITE-ProRule" id="PRU00782"/>
    </source>
</evidence>
<feature type="domain" description="Myosin motor" evidence="21">
    <location>
        <begin position="111"/>
        <end position="781"/>
    </location>
</feature>
<dbReference type="InterPro" id="IPR000048">
    <property type="entry name" value="IQ_motif_EF-hand-BS"/>
</dbReference>
<dbReference type="PANTHER" id="PTHR22692:SF33">
    <property type="entry name" value="MYOSIN"/>
    <property type="match status" value="1"/>
</dbReference>
<dbReference type="InterPro" id="IPR019749">
    <property type="entry name" value="Band_41_domain"/>
</dbReference>
<dbReference type="EMBL" id="CP092625">
    <property type="protein sequence ID" value="UMM40041.1"/>
    <property type="molecule type" value="Genomic_DNA"/>
</dbReference>
<evidence type="ECO:0000256" key="11">
    <source>
        <dbReference type="ARBA" id="ARBA00023203"/>
    </source>
</evidence>
<dbReference type="InterPro" id="IPR036961">
    <property type="entry name" value="Kinesin_motor_dom_sf"/>
</dbReference>
<dbReference type="InterPro" id="IPR036106">
    <property type="entry name" value="MYSc_Myo7"/>
</dbReference>
<dbReference type="SUPFAM" id="SSF54236">
    <property type="entry name" value="Ubiquitin-like"/>
    <property type="match status" value="2"/>
</dbReference>
<dbReference type="CDD" id="cd17092">
    <property type="entry name" value="FERM1_F1_Myosin-VII"/>
    <property type="match status" value="1"/>
</dbReference>
<dbReference type="SUPFAM" id="SSF50729">
    <property type="entry name" value="PH domain-like"/>
    <property type="match status" value="1"/>
</dbReference>
<dbReference type="CDD" id="cd01381">
    <property type="entry name" value="MYSc_Myo7"/>
    <property type="match status" value="1"/>
</dbReference>
<feature type="domain" description="FERM" evidence="19">
    <location>
        <begin position="1838"/>
        <end position="2146"/>
    </location>
</feature>
<dbReference type="FunFam" id="1.25.40.530:FF:000018">
    <property type="entry name" value="Unconventional myosin heavy chain 6"/>
    <property type="match status" value="1"/>
</dbReference>
<dbReference type="InterPro" id="IPR011993">
    <property type="entry name" value="PH-like_dom_sf"/>
</dbReference>
<keyword evidence="17" id="KW-0812">Transmembrane</keyword>
<dbReference type="Gene3D" id="1.20.80.10">
    <property type="match status" value="2"/>
</dbReference>
<comment type="function">
    <text evidence="12">Myosins are actin-based motor molecules with ATPase activity. Unconventional myosins serve in intracellular movements. Their highly divergent tails are presumed to bind to membranous compartments, which would be moved relative to actin filaments.</text>
</comment>
<evidence type="ECO:0000256" key="17">
    <source>
        <dbReference type="SAM" id="Phobius"/>
    </source>
</evidence>
<comment type="similarity">
    <text evidence="2 15">Belongs to the TRAFAC class myosin-kinesin ATPase superfamily. Myosin family.</text>
</comment>
<feature type="region of interest" description="Actin-binding" evidence="15">
    <location>
        <begin position="658"/>
        <end position="680"/>
    </location>
</feature>
<gene>
    <name evidence="22" type="ORF">L5515_016827</name>
</gene>
<feature type="domain" description="MyTH4" evidence="20">
    <location>
        <begin position="989"/>
        <end position="1228"/>
    </location>
</feature>
<dbReference type="InterPro" id="IPR057130">
    <property type="entry name" value="Myosin_VII_N"/>
</dbReference>
<dbReference type="FunFam" id="3.10.20.90:FF:000036">
    <property type="entry name" value="Unconventional myosin-VIIa"/>
    <property type="match status" value="1"/>
</dbReference>
<evidence type="ECO:0000256" key="12">
    <source>
        <dbReference type="ARBA" id="ARBA00056291"/>
    </source>
</evidence>
<keyword evidence="5" id="KW-0677">Repeat</keyword>
<dbReference type="InterPro" id="IPR001609">
    <property type="entry name" value="Myosin_head_motor_dom-like"/>
</dbReference>
<evidence type="ECO:0000256" key="9">
    <source>
        <dbReference type="ARBA" id="ARBA00023123"/>
    </source>
</evidence>
<dbReference type="Gene3D" id="6.20.240.20">
    <property type="match status" value="1"/>
</dbReference>
<dbReference type="SUPFAM" id="SSF47031">
    <property type="entry name" value="Second domain of FERM"/>
    <property type="match status" value="2"/>
</dbReference>
<evidence type="ECO:0000256" key="8">
    <source>
        <dbReference type="ARBA" id="ARBA00023054"/>
    </source>
</evidence>
<dbReference type="InterPro" id="IPR027417">
    <property type="entry name" value="P-loop_NTPase"/>
</dbReference>
<dbReference type="Gene3D" id="1.25.40.530">
    <property type="entry name" value="MyTH4 domain"/>
    <property type="match status" value="3"/>
</dbReference>
<dbReference type="GO" id="GO:0016461">
    <property type="term" value="C:unconventional myosin complex"/>
    <property type="evidence" value="ECO:0007669"/>
    <property type="project" value="UniProtKB-ARBA"/>
</dbReference>
<evidence type="ECO:0000256" key="2">
    <source>
        <dbReference type="ARBA" id="ARBA00008314"/>
    </source>
</evidence>
<dbReference type="FunFam" id="1.20.80.10:FF:000013">
    <property type="entry name" value="Unconventional myosin-VIIa"/>
    <property type="match status" value="1"/>
</dbReference>
<dbReference type="FunFam" id="1.10.10.820:FF:000001">
    <property type="entry name" value="Myosin heavy chain"/>
    <property type="match status" value="1"/>
</dbReference>
<dbReference type="GO" id="GO:0003779">
    <property type="term" value="F:actin binding"/>
    <property type="evidence" value="ECO:0007669"/>
    <property type="project" value="UniProtKB-KW"/>
</dbReference>
<feature type="binding site" evidence="15">
    <location>
        <begin position="204"/>
        <end position="211"/>
    </location>
    <ligand>
        <name>ATP</name>
        <dbReference type="ChEBI" id="CHEBI:30616"/>
    </ligand>
</feature>
<dbReference type="Gene3D" id="3.40.850.10">
    <property type="entry name" value="Kinesin motor domain"/>
    <property type="match status" value="1"/>
</dbReference>
<dbReference type="PROSITE" id="PS51016">
    <property type="entry name" value="MYTH4"/>
    <property type="match status" value="2"/>
</dbReference>
<dbReference type="SMART" id="SM00015">
    <property type="entry name" value="IQ"/>
    <property type="match status" value="3"/>
</dbReference>
<reference evidence="22 23" key="1">
    <citation type="submission" date="2022-04" db="EMBL/GenBank/DDBJ databases">
        <title>Chromosome-level reference genomes for two strains of Caenorhabditis briggsae: an improved platform for comparative genomics.</title>
        <authorList>
            <person name="Stevens L."/>
            <person name="Andersen E."/>
        </authorList>
    </citation>
    <scope>NUCLEOTIDE SEQUENCE [LARGE SCALE GENOMIC DNA]</scope>
    <source>
        <strain evidence="22">VX34</strain>
        <tissue evidence="22">Whole-organism</tissue>
    </source>
</reference>
<dbReference type="InterPro" id="IPR001452">
    <property type="entry name" value="SH3_domain"/>
</dbReference>
<dbReference type="Gene3D" id="1.20.58.530">
    <property type="match status" value="1"/>
</dbReference>
<dbReference type="InterPro" id="IPR041793">
    <property type="entry name" value="MyoVII_FERM_C1"/>
</dbReference>
<evidence type="ECO:0000256" key="4">
    <source>
        <dbReference type="ARBA" id="ARBA00022490"/>
    </source>
</evidence>
<evidence type="ECO:0000256" key="14">
    <source>
        <dbReference type="PROSITE-ProRule" id="PRU00192"/>
    </source>
</evidence>
<dbReference type="FunFam" id="1.20.120.720:FF:000019">
    <property type="entry name" value="myosin-VIIa isoform X2"/>
    <property type="match status" value="1"/>
</dbReference>
<dbReference type="InterPro" id="IPR000299">
    <property type="entry name" value="FERM_domain"/>
</dbReference>
<dbReference type="Pfam" id="PF02174">
    <property type="entry name" value="IRS"/>
    <property type="match status" value="1"/>
</dbReference>
<dbReference type="Pfam" id="PF00373">
    <property type="entry name" value="FERM_M"/>
    <property type="match status" value="2"/>
</dbReference>
<dbReference type="CDD" id="cd13198">
    <property type="entry name" value="FERM_C1_MyoVII"/>
    <property type="match status" value="1"/>
</dbReference>
<dbReference type="Pfam" id="PF00063">
    <property type="entry name" value="Myosin_head"/>
    <property type="match status" value="1"/>
</dbReference>
<keyword evidence="9 15" id="KW-0518">Myosin</keyword>
<dbReference type="CDD" id="cd17093">
    <property type="entry name" value="FERM2_F1_Myosin-VII"/>
    <property type="match status" value="1"/>
</dbReference>
<comment type="subcellular location">
    <subcellularLocation>
        <location evidence="1">Cytoplasm</location>
    </subcellularLocation>
</comment>
<evidence type="ECO:0000259" key="19">
    <source>
        <dbReference type="PROSITE" id="PS50057"/>
    </source>
</evidence>
<evidence type="ECO:0000313" key="23">
    <source>
        <dbReference type="Proteomes" id="UP000829354"/>
    </source>
</evidence>
<keyword evidence="10 15" id="KW-0505">Motor protein</keyword>
<dbReference type="Gene3D" id="1.20.120.720">
    <property type="entry name" value="Myosin VI head, motor domain, U50 subdomain"/>
    <property type="match status" value="1"/>
</dbReference>
<dbReference type="Proteomes" id="UP000829354">
    <property type="component" value="Chromosome X"/>
</dbReference>
<dbReference type="GO" id="GO:0003774">
    <property type="term" value="F:cytoskeletal motor activity"/>
    <property type="evidence" value="ECO:0007669"/>
    <property type="project" value="UniProtKB-UniRule"/>
</dbReference>
<keyword evidence="7 15" id="KW-0067">ATP-binding</keyword>
<dbReference type="InterPro" id="IPR019748">
    <property type="entry name" value="FERM_central"/>
</dbReference>
<keyword evidence="3 14" id="KW-0728">SH3 domain</keyword>
<dbReference type="FunFam" id="2.30.29.30:FF:000075">
    <property type="entry name" value="unconventional myosin-VIIa"/>
    <property type="match status" value="1"/>
</dbReference>
<evidence type="ECO:0000256" key="10">
    <source>
        <dbReference type="ARBA" id="ARBA00023175"/>
    </source>
</evidence>
<protein>
    <recommendedName>
        <fullName evidence="13">Unconventional myosin heavy chain 6</fullName>
    </recommendedName>
</protein>
<evidence type="ECO:0000313" key="22">
    <source>
        <dbReference type="EMBL" id="UMM40041.1"/>
    </source>
</evidence>
<dbReference type="PROSITE" id="PS51456">
    <property type="entry name" value="MYOSIN_MOTOR"/>
    <property type="match status" value="1"/>
</dbReference>
<keyword evidence="4" id="KW-0963">Cytoplasm</keyword>
<evidence type="ECO:0000259" key="18">
    <source>
        <dbReference type="PROSITE" id="PS50002"/>
    </source>
</evidence>
<dbReference type="InterPro" id="IPR014352">
    <property type="entry name" value="FERM/acyl-CoA-bd_prot_sf"/>
</dbReference>
<keyword evidence="11 15" id="KW-0009">Actin-binding</keyword>
<dbReference type="Pfam" id="PF21989">
    <property type="entry name" value="RA_2"/>
    <property type="match status" value="2"/>
</dbReference>
<feature type="domain" description="SH3" evidence="18">
    <location>
        <begin position="1539"/>
        <end position="1607"/>
    </location>
</feature>
<dbReference type="InterPro" id="IPR000857">
    <property type="entry name" value="MyTH4_dom"/>
</dbReference>
<evidence type="ECO:0000256" key="7">
    <source>
        <dbReference type="ARBA" id="ARBA00022840"/>
    </source>
</evidence>
<dbReference type="Pfam" id="PF24123">
    <property type="entry name" value="Myosin_VII_N"/>
    <property type="match status" value="1"/>
</dbReference>
<dbReference type="InterPro" id="IPR051567">
    <property type="entry name" value="Unconventional_Myosin_ATPase"/>
</dbReference>
<evidence type="ECO:0000256" key="16">
    <source>
        <dbReference type="SAM" id="MobiDB-lite"/>
    </source>
</evidence>
<dbReference type="InterPro" id="IPR038185">
    <property type="entry name" value="MyTH4_dom_sf"/>
</dbReference>
<dbReference type="CDD" id="cd13199">
    <property type="entry name" value="FERM_C2_MyoVII"/>
    <property type="match status" value="1"/>
</dbReference>
<proteinExistence type="inferred from homology"/>
<dbReference type="InterPro" id="IPR035963">
    <property type="entry name" value="FERM_2"/>
</dbReference>
<feature type="domain" description="MyTH4" evidence="20">
    <location>
        <begin position="1684"/>
        <end position="1832"/>
    </location>
</feature>
<dbReference type="InterPro" id="IPR041794">
    <property type="entry name" value="MyoVII_FERM_C2"/>
</dbReference>
<evidence type="ECO:0000256" key="5">
    <source>
        <dbReference type="ARBA" id="ARBA00022737"/>
    </source>
</evidence>
<keyword evidence="23" id="KW-1185">Reference proteome</keyword>
<keyword evidence="17" id="KW-0472">Membrane</keyword>
<dbReference type="PROSITE" id="PS50057">
    <property type="entry name" value="FERM_3"/>
    <property type="match status" value="2"/>
</dbReference>
<dbReference type="Pfam" id="PF00784">
    <property type="entry name" value="MyTH4"/>
    <property type="match status" value="2"/>
</dbReference>
<dbReference type="Pfam" id="PF00612">
    <property type="entry name" value="IQ"/>
    <property type="match status" value="2"/>
</dbReference>
<feature type="region of interest" description="Disordered" evidence="16">
    <location>
        <begin position="875"/>
        <end position="897"/>
    </location>
</feature>
<dbReference type="PANTHER" id="PTHR22692">
    <property type="entry name" value="MYOSIN VII, XV"/>
    <property type="match status" value="1"/>
</dbReference>
<dbReference type="InterPro" id="IPR002404">
    <property type="entry name" value="IRS_PTB"/>
</dbReference>
<name>A0AAE9FBS1_CAEBR</name>
<sequence length="2158" mass="246161">MDRLALRFQPVVFWPSVVSTYGAKQLFSLASSSFQITSPILHECAPVNTMVLVSKGDFIWIEPGKAEGSIPIGARVIDQDHGRLKVIDDLGNEQWLSADRRVRLMHPTSVQGVEDMCQLGDFHESAILRNLFIRYREKLIYAYTGSILIAVNPYMDIAIYTADEIRMYKRKRIGELPPHIFAIADNAYTNMRREKKNQSVIISGESGAGKTESTKLVLQFLATISGQHSWIEQQVLEANPVLEAFGNAKTIRNDNSSRFGKYIDVHFNESGSIEGAKIEQYLLEKSRIVTQSENERNYHIFYCLLAGLSKEEKMELELGTAADYYYLIQGKTLTAEGRDDAADLAEIRSAMRVLMINEQEIGSIFKLLAALLHIGNIRFRQNTTDNMESVDVADPSTLVRIAKLLNLHEQNLLDAITTKSLVTREERVISRLNGQQAIDARDALAKAIYGKLFIHIVRRVNDAIYKPSQSIRTSIGILDIFGFENFESNSFEQLCINFANETLQQFFVQHVFKMEQKEYDEENINWRHIKFVDNQATVDLIAQRPMNILSLIDEESIFPKGTDKTMLLKLHSTHGRNELYLQPKSELQRAFGVTHFAGSVFYNTRGFLEKNQDSFSGDLSALISSSKMPFLARLFDDLEYDTSSRKKVTVGNQFRRSLEQLMTQLTQTHPFFIRCIKPNELKRALVMDRDLVLRQLRYSGMMETIKIRRSGYPIRHDYYPFVFRYRVLVSSIRGPANRIDLHDAAKKICHKVLGPNADYQLGKTKVFLKDKHDLVLEQEYYRILKDKAVIIQKNVRRWLVRKDFEKQRQAAVTIQTAWRGYDQRKRYRQIISGFSRLQAVLRSRQLVSHYQSLRKTIIQFQAVCRGTLLRRQVGEMRRRGEKAPLTEVSSTASVISDSHEEELSELLDGRNSKVSHLFDFLPSDGKDSGNENDSTDSSRRGSYSRLHPSPVMPPTNIPRVDSFIDEDLSKFQFGKYAATFFQAQATATHIKKPIKTALLTHTEPSAQLAALASWTTILRFMGDLSDVKPGSTNGSEIYDKTPVMSRLYATLGKKFSTRDVEEALLSSEYGGNKTLKKGMGKKLISMTLKRKGKIGGSDTSSISSDSAYSGFNAMLENKPMTSLDKLHYIIGLGILREDLRDEIYCQLCKQLSNNPSKLSAARGWILLSLCVGCFAPSERFIKYLFCFIRERGPAGTGYSTYIEDRLRRTQVNGTRHQPPSYVELQANKSQKPVVLAVTFMDGSVKTLCADSATTASELCKQLAEKVGLTNSFGFSLYIALFDKVSSLGSGTDHVMDAISQCEQYAKEQGRQERNAPWRLFFRKEIFSPWHDPKDDAVSTNLIYQQVIRGIKYGEYRCDKDEELAAICAQQYYIDEGTMDVNKLENNLASYLPDFEMAGKDMALEKWTQTIMHQYRKKFTGRLPSQIEVKEDVVSIAKTKWPLLFSRFYEALKFAGPPLPKNEVIIAVNWTGVYVVDDREHVMLEFSFPEISTAYYGKGKRSTTDTCTIRSVVGDEYTFQSPNADDITNLIVLFLEGLKKRSRYLVAIKAQKGDEKNNFLDFEKGDLLILVNEFTGNTLLTESVVKGENSRTCLFGLIRAENVYVLPTLVKPSKNTLQIFPKDMDMSLDLFNNNKQVTVIDYNAEPYTLENFAEDNFNSQVKRVGSQISLMTLRKKESQIESWRFSRDHIEHPLLKKLNGRDDACRGAVEIFAAIMKYMGDEPSKRSRLGTHLTDHIFKLPISMEALRDELYCQLVKQLTLNPSIMSEERGWELLWMATGLFAPSAALAKEISHFLKSRPHPIALDCQNRMQKLAKGGSRKYPPHLVEVEAIQHKTTQIFHKVFFPDKTDEAIEVDSATRARDFCHKIGYRLGLKSSDGFSLFVKIKDKVLAVPETEFFFDYVRSLSDWVHTNHAMQKDSTMIPINYQVYFMRKLWFNFVPGADSQADIIFHYHQESQKYLLGYHKTTKNDVIELAALILRAMTKEGKNAPLAQIPQLLDDIVPKDSLKMFSASEWRKTISNAYARVEHLKPDQAKIEFLKYICRWPTFGSAFFPVSQYSDLSLPDRLLLAINQTGVNIYHLESKNLLVQYPFNVICNWTSGNTYFNMTVGNMLKGNEGKKLLLDTTVGYKMDDLLTSYISLLISNQTNQPSKHREVAL</sequence>
<feature type="compositionally biased region" description="Basic and acidic residues" evidence="16">
    <location>
        <begin position="875"/>
        <end position="884"/>
    </location>
</feature>